<evidence type="ECO:0000256" key="1">
    <source>
        <dbReference type="SAM" id="Phobius"/>
    </source>
</evidence>
<feature type="transmembrane region" description="Helical" evidence="1">
    <location>
        <begin position="411"/>
        <end position="436"/>
    </location>
</feature>
<dbReference type="Proteomes" id="UP000564806">
    <property type="component" value="Unassembled WGS sequence"/>
</dbReference>
<dbReference type="RefSeq" id="WP_175373376.1">
    <property type="nucleotide sequence ID" value="NZ_JABWCS010000217.1"/>
</dbReference>
<dbReference type="EMBL" id="JABWCS010000217">
    <property type="protein sequence ID" value="NUU62928.1"/>
    <property type="molecule type" value="Genomic_DNA"/>
</dbReference>
<sequence>MRRQRRIRKVSINLLLLSCLGLSGLGAVILPPYQTLGISVAEAASSKGDGAEKSGQWRFTKDIEPGGDAAYQEFFLDEEVYQHANAGLRDLRIEDSRGQFVPYYRESGEAEQKEQNISYKTDLIHKFNKDLETTFDYRVIPNEENRDIQGSRLEFDLPEEAFLKHVQIFGGYDGNTWEPLGKGNLYRAGEFAQSGIDLGSAYKFTYYRLVVQNNAEKLEFGLKRLMHKTATVTIQDFTRQREPVYEMKEDGSKTQLVIHNDNRLKVSAIRLETTGNFTRAYMLHDDSGKELGTVGGSKLYRLDFKDSRIAGTDIVLHEPTTAPYFTVTIENQDDSPIPLQGVQMDYLLDKLVFPVDGDGPFRLVYGNSGAVAPQYDIVSFRNHIEGEKIGTARLGPESALPEVSAISSTGWHWLTGAMGFNAVIIIVSLLLMIFLIRKLNRK</sequence>
<evidence type="ECO:0000313" key="2">
    <source>
        <dbReference type="EMBL" id="NUU62928.1"/>
    </source>
</evidence>
<dbReference type="AlphaFoldDB" id="A0A850EP55"/>
<keyword evidence="1" id="KW-0812">Transmembrane</keyword>
<dbReference type="InterPro" id="IPR025060">
    <property type="entry name" value="DUF3999"/>
</dbReference>
<gene>
    <name evidence="2" type="ORF">HPT30_21500</name>
</gene>
<keyword evidence="1" id="KW-1133">Transmembrane helix</keyword>
<accession>A0A850EP55</accession>
<protein>
    <submittedName>
        <fullName evidence="2">DUF3999 family protein</fullName>
    </submittedName>
</protein>
<comment type="caution">
    <text evidence="2">The sequence shown here is derived from an EMBL/GenBank/DDBJ whole genome shotgun (WGS) entry which is preliminary data.</text>
</comment>
<reference evidence="2" key="1">
    <citation type="submission" date="2020-06" db="EMBL/GenBank/DDBJ databases">
        <title>Paenibacillus sp. nov., isolated from soil.</title>
        <authorList>
            <person name="Seo Y.L."/>
        </authorList>
    </citation>
    <scope>NUCLEOTIDE SEQUENCE [LARGE SCALE GENOMIC DNA]</scope>
    <source>
        <strain evidence="2">JW14</strain>
    </source>
</reference>
<dbReference type="Pfam" id="PF13163">
    <property type="entry name" value="DUF3999"/>
    <property type="match status" value="1"/>
</dbReference>
<keyword evidence="1" id="KW-0472">Membrane</keyword>
<name>A0A850EP55_9BACL</name>
<organism evidence="2 3">
    <name type="scientific">Paenibacillus agri</name>
    <dbReference type="NCBI Taxonomy" id="2744309"/>
    <lineage>
        <taxon>Bacteria</taxon>
        <taxon>Bacillati</taxon>
        <taxon>Bacillota</taxon>
        <taxon>Bacilli</taxon>
        <taxon>Bacillales</taxon>
        <taxon>Paenibacillaceae</taxon>
        <taxon>Paenibacillus</taxon>
    </lineage>
</organism>
<keyword evidence="3" id="KW-1185">Reference proteome</keyword>
<evidence type="ECO:0000313" key="3">
    <source>
        <dbReference type="Proteomes" id="UP000564806"/>
    </source>
</evidence>
<proteinExistence type="predicted"/>